<dbReference type="RefSeq" id="WP_190265566.1">
    <property type="nucleotide sequence ID" value="NZ_BAABAD010000003.1"/>
</dbReference>
<accession>A0ABR7W6B8</accession>
<keyword evidence="1" id="KW-0862">Zinc</keyword>
<dbReference type="EMBL" id="JACWMS010000001">
    <property type="protein sequence ID" value="MBD1318371.1"/>
    <property type="molecule type" value="Genomic_DNA"/>
</dbReference>
<dbReference type="PANTHER" id="PTHR38133:SF1">
    <property type="entry name" value="SLR1429 PROTEIN"/>
    <property type="match status" value="1"/>
</dbReference>
<comment type="caution">
    <text evidence="3">The sequence shown here is derived from an EMBL/GenBank/DDBJ whole genome shotgun (WGS) entry which is preliminary data.</text>
</comment>
<proteinExistence type="predicted"/>
<dbReference type="PROSITE" id="PS50966">
    <property type="entry name" value="ZF_SWIM"/>
    <property type="match status" value="1"/>
</dbReference>
<evidence type="ECO:0000256" key="1">
    <source>
        <dbReference type="PROSITE-ProRule" id="PRU00325"/>
    </source>
</evidence>
<evidence type="ECO:0000313" key="4">
    <source>
        <dbReference type="Proteomes" id="UP000602395"/>
    </source>
</evidence>
<gene>
    <name evidence="3" type="ORF">IDF66_02140</name>
</gene>
<organism evidence="3 4">
    <name type="scientific">Gordonia hankookensis</name>
    <dbReference type="NCBI Taxonomy" id="589403"/>
    <lineage>
        <taxon>Bacteria</taxon>
        <taxon>Bacillati</taxon>
        <taxon>Actinomycetota</taxon>
        <taxon>Actinomycetes</taxon>
        <taxon>Mycobacteriales</taxon>
        <taxon>Gordoniaceae</taxon>
        <taxon>Gordonia</taxon>
    </lineage>
</organism>
<keyword evidence="1" id="KW-0479">Metal-binding</keyword>
<keyword evidence="4" id="KW-1185">Reference proteome</keyword>
<dbReference type="InterPro" id="IPR007527">
    <property type="entry name" value="Znf_SWIM"/>
</dbReference>
<keyword evidence="1" id="KW-0863">Zinc-finger</keyword>
<sequence length="261" mass="27978">MSRGSERRGSGRLTSTRGYGVSRWGRAFVDVVEGVHSGDADRRRITQARRYFRDHHAERIAISDAAVTAAVRGSQLDPFEVTLSMRPVDVPTVIALLRSRDAAGDLMALARGEQPTTVGELLLPTESADIAADCSCPDESPRCIHVLCVAYEVAAEIDRSAVTLLTVMGTDLATLLSSATEVSQSRGDGGPPSREHASAPAVDFYGTNAVLPPLPNPPRLNPIMDLDPDALRKALRASGVAPADIGETLDLLDELYERLHT</sequence>
<name>A0ABR7W6B8_9ACTN</name>
<dbReference type="PANTHER" id="PTHR38133">
    <property type="entry name" value="SLR1429 PROTEIN"/>
    <property type="match status" value="1"/>
</dbReference>
<protein>
    <recommendedName>
        <fullName evidence="2">SWIM-type domain-containing protein</fullName>
    </recommendedName>
</protein>
<dbReference type="Proteomes" id="UP000602395">
    <property type="component" value="Unassembled WGS sequence"/>
</dbReference>
<feature type="domain" description="SWIM-type" evidence="2">
    <location>
        <begin position="119"/>
        <end position="154"/>
    </location>
</feature>
<reference evidence="3 4" key="1">
    <citation type="submission" date="2020-09" db="EMBL/GenBank/DDBJ databases">
        <title>Novel species in genus Gordonia.</title>
        <authorList>
            <person name="Zhang G."/>
        </authorList>
    </citation>
    <scope>NUCLEOTIDE SEQUENCE [LARGE SCALE GENOMIC DNA]</scope>
    <source>
        <strain evidence="3 4">ON-33</strain>
    </source>
</reference>
<evidence type="ECO:0000313" key="3">
    <source>
        <dbReference type="EMBL" id="MBD1318371.1"/>
    </source>
</evidence>
<evidence type="ECO:0000259" key="2">
    <source>
        <dbReference type="PROSITE" id="PS50966"/>
    </source>
</evidence>